<dbReference type="Gene3D" id="3.40.50.720">
    <property type="entry name" value="NAD(P)-binding Rossmann-like Domain"/>
    <property type="match status" value="1"/>
</dbReference>
<evidence type="ECO:0000256" key="3">
    <source>
        <dbReference type="ARBA" id="ARBA00022827"/>
    </source>
</evidence>
<dbReference type="RefSeq" id="WP_167488470.1">
    <property type="nucleotide sequence ID" value="NZ_CP046173.1"/>
</dbReference>
<organism evidence="6 7">
    <name type="scientific">Nocardia terpenica</name>
    <dbReference type="NCBI Taxonomy" id="455432"/>
    <lineage>
        <taxon>Bacteria</taxon>
        <taxon>Bacillati</taxon>
        <taxon>Actinomycetota</taxon>
        <taxon>Actinomycetes</taxon>
        <taxon>Mycobacteriales</taxon>
        <taxon>Nocardiaceae</taxon>
        <taxon>Nocardia</taxon>
    </lineage>
</organism>
<evidence type="ECO:0000256" key="4">
    <source>
        <dbReference type="ARBA" id="ARBA00022857"/>
    </source>
</evidence>
<keyword evidence="4" id="KW-0521">NADP</keyword>
<evidence type="ECO:0000313" key="7">
    <source>
        <dbReference type="Proteomes" id="UP000500953"/>
    </source>
</evidence>
<dbReference type="PANTHER" id="PTHR48467">
    <property type="entry name" value="GLUTAMATE SYNTHASE 1 [NADH], CHLOROPLASTIC-LIKE"/>
    <property type="match status" value="1"/>
</dbReference>
<evidence type="ECO:0000256" key="5">
    <source>
        <dbReference type="ARBA" id="ARBA00023002"/>
    </source>
</evidence>
<protein>
    <submittedName>
        <fullName evidence="6">Uncharacterized protein</fullName>
    </submittedName>
</protein>
<dbReference type="PANTHER" id="PTHR48467:SF1">
    <property type="entry name" value="GLUTAMATE SYNTHASE 1 [NADH], CHLOROPLASTIC-LIKE"/>
    <property type="match status" value="1"/>
</dbReference>
<comment type="cofactor">
    <cofactor evidence="1">
        <name>FAD</name>
        <dbReference type="ChEBI" id="CHEBI:57692"/>
    </cofactor>
</comment>
<dbReference type="Proteomes" id="UP000500953">
    <property type="component" value="Chromosome"/>
</dbReference>
<dbReference type="AlphaFoldDB" id="A0A6G9Z818"/>
<dbReference type="InterPro" id="IPR055275">
    <property type="entry name" value="Ferredox_Rdtase"/>
</dbReference>
<accession>A0A6G9Z818</accession>
<evidence type="ECO:0000256" key="1">
    <source>
        <dbReference type="ARBA" id="ARBA00001974"/>
    </source>
</evidence>
<reference evidence="6 7" key="1">
    <citation type="journal article" date="2019" name="ACS Chem. Biol.">
        <title>Identification and Mobilization of a Cryptic Antibiotic Biosynthesis Gene Locus from a Human-Pathogenic Nocardia Isolate.</title>
        <authorList>
            <person name="Herisse M."/>
            <person name="Ishida K."/>
            <person name="Porter J.L."/>
            <person name="Howden B."/>
            <person name="Hertweck C."/>
            <person name="Stinear T.P."/>
            <person name="Pidot S.J."/>
        </authorList>
    </citation>
    <scope>NUCLEOTIDE SEQUENCE [LARGE SCALE GENOMIC DNA]</scope>
    <source>
        <strain evidence="6 7">AUSMDU00012715</strain>
    </source>
</reference>
<dbReference type="EMBL" id="CP046173">
    <property type="protein sequence ID" value="QIS21163.1"/>
    <property type="molecule type" value="Genomic_DNA"/>
</dbReference>
<sequence length="172" mass="18534">MECRDGETVAVPTDSIETIETSLVLRSIGYRGLPVTGLPFDQRRGVIPNDHGRVLDAGETVPGTYVTGWIKRGPHGGIGINRDDAEETVAALLADFTAGRLHTPLQGREALLEVLIHRQPDLVDRSGWQAIDTAERAAGMVGGRPRVKVTDRAALVDTAHPSADATADRRRL</sequence>
<proteinExistence type="predicted"/>
<keyword evidence="3" id="KW-0274">FAD</keyword>
<dbReference type="SUPFAM" id="SSF51971">
    <property type="entry name" value="Nucleotide-binding domain"/>
    <property type="match status" value="1"/>
</dbReference>
<keyword evidence="2" id="KW-0285">Flavoprotein</keyword>
<dbReference type="GO" id="GO:0016491">
    <property type="term" value="F:oxidoreductase activity"/>
    <property type="evidence" value="ECO:0007669"/>
    <property type="project" value="UniProtKB-KW"/>
</dbReference>
<keyword evidence="5" id="KW-0560">Oxidoreductase</keyword>
<evidence type="ECO:0000256" key="2">
    <source>
        <dbReference type="ARBA" id="ARBA00022630"/>
    </source>
</evidence>
<gene>
    <name evidence="6" type="ORF">F6W96_25400</name>
</gene>
<evidence type="ECO:0000313" key="6">
    <source>
        <dbReference type="EMBL" id="QIS21163.1"/>
    </source>
</evidence>
<name>A0A6G9Z818_9NOCA</name>